<organism evidence="2 3">
    <name type="scientific">Acrobeloides nanus</name>
    <dbReference type="NCBI Taxonomy" id="290746"/>
    <lineage>
        <taxon>Eukaryota</taxon>
        <taxon>Metazoa</taxon>
        <taxon>Ecdysozoa</taxon>
        <taxon>Nematoda</taxon>
        <taxon>Chromadorea</taxon>
        <taxon>Rhabditida</taxon>
        <taxon>Tylenchina</taxon>
        <taxon>Cephalobomorpha</taxon>
        <taxon>Cephaloboidea</taxon>
        <taxon>Cephalobidae</taxon>
        <taxon>Acrobeloides</taxon>
    </lineage>
</organism>
<evidence type="ECO:0000259" key="1">
    <source>
        <dbReference type="PROSITE" id="PS50878"/>
    </source>
</evidence>
<protein>
    <submittedName>
        <fullName evidence="3">Reverse transcriptase domain-containing protein</fullName>
    </submittedName>
</protein>
<name>A0A914DGE2_9BILA</name>
<accession>A0A914DGE2</accession>
<feature type="domain" description="Reverse transcriptase" evidence="1">
    <location>
        <begin position="1"/>
        <end position="196"/>
    </location>
</feature>
<keyword evidence="2" id="KW-1185">Reference proteome</keyword>
<sequence length="309" mass="34663">MLRNAVHQATNSKKELAIAWLDLTNAFGSIPHNAIIQSLRGFGFPEEFTSIVHDLYTDTSTTVRVSGFITESISVGSGVKQGDPLSPILFNLALEPLIRAMKSRFKEPLNIHDVPIQMPAFADDLALVAKNGEELSKMLDSINLLAKNRGLAFNPKKCSTLHIKNGHIQPTKFKINGSNLGILQDGDQYNYLGTEFGKNVRSCLKTKASQLLEDLQKIEQCKLAPWQKVDAIKTFIVTRMAHLIRNGNPFLGDLKELDRAIKYAILTICKLPHHEPQLIMYMERLIVVDWEFFHLKKNITSKASTSFHA</sequence>
<dbReference type="AlphaFoldDB" id="A0A914DGE2"/>
<evidence type="ECO:0000313" key="2">
    <source>
        <dbReference type="Proteomes" id="UP000887540"/>
    </source>
</evidence>
<dbReference type="PANTHER" id="PTHR19446">
    <property type="entry name" value="REVERSE TRANSCRIPTASES"/>
    <property type="match status" value="1"/>
</dbReference>
<dbReference type="Proteomes" id="UP000887540">
    <property type="component" value="Unplaced"/>
</dbReference>
<dbReference type="WBParaSite" id="ACRNAN_scaffold2656.g23908.t1">
    <property type="protein sequence ID" value="ACRNAN_scaffold2656.g23908.t1"/>
    <property type="gene ID" value="ACRNAN_scaffold2656.g23908"/>
</dbReference>
<dbReference type="PROSITE" id="PS50878">
    <property type="entry name" value="RT_POL"/>
    <property type="match status" value="1"/>
</dbReference>
<dbReference type="InterPro" id="IPR043502">
    <property type="entry name" value="DNA/RNA_pol_sf"/>
</dbReference>
<dbReference type="Pfam" id="PF00078">
    <property type="entry name" value="RVT_1"/>
    <property type="match status" value="1"/>
</dbReference>
<reference evidence="3" key="1">
    <citation type="submission" date="2022-11" db="UniProtKB">
        <authorList>
            <consortium name="WormBaseParasite"/>
        </authorList>
    </citation>
    <scope>IDENTIFICATION</scope>
</reference>
<dbReference type="CDD" id="cd01650">
    <property type="entry name" value="RT_nLTR_like"/>
    <property type="match status" value="1"/>
</dbReference>
<proteinExistence type="predicted"/>
<dbReference type="SUPFAM" id="SSF56672">
    <property type="entry name" value="DNA/RNA polymerases"/>
    <property type="match status" value="1"/>
</dbReference>
<evidence type="ECO:0000313" key="3">
    <source>
        <dbReference type="WBParaSite" id="ACRNAN_scaffold2656.g23908.t1"/>
    </source>
</evidence>
<dbReference type="InterPro" id="IPR000477">
    <property type="entry name" value="RT_dom"/>
</dbReference>